<dbReference type="Gene3D" id="2.70.98.30">
    <property type="entry name" value="Golgi alpha-mannosidase II, domain 4"/>
    <property type="match status" value="1"/>
</dbReference>
<feature type="transmembrane region" description="Helical" evidence="13">
    <location>
        <begin position="20"/>
        <end position="44"/>
    </location>
</feature>
<evidence type="ECO:0000256" key="2">
    <source>
        <dbReference type="ARBA" id="ARBA00009792"/>
    </source>
</evidence>
<evidence type="ECO:0000256" key="1">
    <source>
        <dbReference type="ARBA" id="ARBA00004429"/>
    </source>
</evidence>
<keyword evidence="6" id="KW-0598">Phosphotransferase system</keyword>
<proteinExistence type="inferred from homology"/>
<dbReference type="GO" id="GO:0009401">
    <property type="term" value="P:phosphoenolpyruvate-dependent sugar phosphotransferase system"/>
    <property type="evidence" value="ECO:0007669"/>
    <property type="project" value="UniProtKB-KW"/>
</dbReference>
<keyword evidence="12" id="KW-0326">Glycosidase</keyword>
<dbReference type="PANTHER" id="PTHR30505">
    <property type="entry name" value="FRUCTOSE-LIKE PERMEASE"/>
    <property type="match status" value="1"/>
</dbReference>
<dbReference type="GO" id="GO:0004559">
    <property type="term" value="F:alpha-mannosidase activity"/>
    <property type="evidence" value="ECO:0007669"/>
    <property type="project" value="InterPro"/>
</dbReference>
<feature type="transmembrane region" description="Helical" evidence="13">
    <location>
        <begin position="272"/>
        <end position="292"/>
    </location>
</feature>
<dbReference type="GO" id="GO:0005886">
    <property type="term" value="C:plasma membrane"/>
    <property type="evidence" value="ECO:0007669"/>
    <property type="project" value="UniProtKB-SubCell"/>
</dbReference>
<dbReference type="InterPro" id="IPR015341">
    <property type="entry name" value="Glyco_hydro_38_cen"/>
</dbReference>
<dbReference type="InterPro" id="IPR050864">
    <property type="entry name" value="Bacterial_PTS_Sugar_Transport"/>
</dbReference>
<feature type="transmembrane region" description="Helical" evidence="13">
    <location>
        <begin position="304"/>
        <end position="328"/>
    </location>
</feature>
<dbReference type="Pfam" id="PF01074">
    <property type="entry name" value="Glyco_hydro_38N"/>
    <property type="match status" value="1"/>
</dbReference>
<dbReference type="RefSeq" id="WP_002343131.1">
    <property type="nucleotide sequence ID" value="NZ_KB029920.1"/>
</dbReference>
<keyword evidence="10 13" id="KW-1133">Transmembrane helix</keyword>
<comment type="subcellular location">
    <subcellularLocation>
        <location evidence="1">Cell inner membrane</location>
        <topology evidence="1">Multi-pass membrane protein</topology>
    </subcellularLocation>
</comment>
<keyword evidence="11 13" id="KW-0472">Membrane</keyword>
<evidence type="ECO:0000256" key="10">
    <source>
        <dbReference type="ARBA" id="ARBA00022989"/>
    </source>
</evidence>
<evidence type="ECO:0000256" key="9">
    <source>
        <dbReference type="ARBA" id="ARBA00022801"/>
    </source>
</evidence>
<dbReference type="Gene3D" id="3.20.110.10">
    <property type="entry name" value="Glycoside hydrolase 38, N terminal domain"/>
    <property type="match status" value="1"/>
</dbReference>
<dbReference type="Gene3D" id="1.20.1270.50">
    <property type="entry name" value="Glycoside hydrolase family 38, central domain"/>
    <property type="match status" value="1"/>
</dbReference>
<dbReference type="InterPro" id="IPR011013">
    <property type="entry name" value="Gal_mutarotase_sf_dom"/>
</dbReference>
<dbReference type="SUPFAM" id="SSF88713">
    <property type="entry name" value="Glycoside hydrolase/deacetylase"/>
    <property type="match status" value="1"/>
</dbReference>
<feature type="transmembrane region" description="Helical" evidence="13">
    <location>
        <begin position="213"/>
        <end position="233"/>
    </location>
</feature>
<name>A0A828ZWK5_ENTFC</name>
<evidence type="ECO:0000259" key="14">
    <source>
        <dbReference type="PROSITE" id="PS51104"/>
    </source>
</evidence>
<reference evidence="15 16" key="1">
    <citation type="submission" date="2012-12" db="EMBL/GenBank/DDBJ databases">
        <title>The Genome Sequence of Enterococcus faecium E2039.</title>
        <authorList>
            <consortium name="The Broad Institute Genome Sequencing Platform"/>
            <consortium name="The Broad Institute Genome Sequencing Center for Infectious Disease"/>
            <person name="Earl A.M."/>
            <person name="Gilmore M.S."/>
            <person name="van Schaik W."/>
            <person name="Lebreton F."/>
            <person name="Willems R.J."/>
            <person name="Walker B."/>
            <person name="Young S.K."/>
            <person name="Zeng Q."/>
            <person name="Gargeya S."/>
            <person name="Fitzgerald M."/>
            <person name="Haas B."/>
            <person name="Abouelleil A."/>
            <person name="Alvarado L."/>
            <person name="Arachchi H.M."/>
            <person name="Berlin A.M."/>
            <person name="Chapman S.B."/>
            <person name="Dewar J."/>
            <person name="Goldberg J."/>
            <person name="Griggs A."/>
            <person name="Gujja S."/>
            <person name="Hansen M."/>
            <person name="Howarth C."/>
            <person name="Imamovic A."/>
            <person name="Larimer J."/>
            <person name="McCowan C."/>
            <person name="Murphy C."/>
            <person name="Neiman D."/>
            <person name="Pearson M."/>
            <person name="Priest M."/>
            <person name="Roberts A."/>
            <person name="Saif S."/>
            <person name="Shea T."/>
            <person name="Sisk P."/>
            <person name="Sykes S."/>
            <person name="Wortman J."/>
            <person name="Nusbaum C."/>
            <person name="Birren B."/>
        </authorList>
    </citation>
    <scope>NUCLEOTIDE SEQUENCE [LARGE SCALE GENOMIC DNA]</scope>
    <source>
        <strain evidence="15 16">E2039</strain>
    </source>
</reference>
<organism evidence="15 16">
    <name type="scientific">Enterococcus faecium EnGen0026</name>
    <dbReference type="NCBI Taxonomy" id="1138917"/>
    <lineage>
        <taxon>Bacteria</taxon>
        <taxon>Bacillati</taxon>
        <taxon>Bacillota</taxon>
        <taxon>Bacilli</taxon>
        <taxon>Lactobacillales</taxon>
        <taxon>Enterococcaceae</taxon>
        <taxon>Enterococcus</taxon>
    </lineage>
</organism>
<keyword evidence="9" id="KW-0378">Hydrolase</keyword>
<dbReference type="GO" id="GO:0005351">
    <property type="term" value="F:carbohydrate:proton symporter activity"/>
    <property type="evidence" value="ECO:0007669"/>
    <property type="project" value="InterPro"/>
</dbReference>
<dbReference type="InterPro" id="IPR027291">
    <property type="entry name" value="Glyco_hydro_38_N_sf"/>
</dbReference>
<evidence type="ECO:0000256" key="11">
    <source>
        <dbReference type="ARBA" id="ARBA00023136"/>
    </source>
</evidence>
<accession>A0A828ZWK5</accession>
<keyword evidence="5" id="KW-0762">Sugar transport</keyword>
<dbReference type="InterPro" id="IPR011330">
    <property type="entry name" value="Glyco_hydro/deAcase_b/a-brl"/>
</dbReference>
<dbReference type="SUPFAM" id="SSF88688">
    <property type="entry name" value="Families 57/38 glycoside transferase middle domain"/>
    <property type="match status" value="1"/>
</dbReference>
<dbReference type="GO" id="GO:0030246">
    <property type="term" value="F:carbohydrate binding"/>
    <property type="evidence" value="ECO:0007669"/>
    <property type="project" value="InterPro"/>
</dbReference>
<keyword evidence="7 13" id="KW-0812">Transmembrane</keyword>
<feature type="transmembrane region" description="Helical" evidence="13">
    <location>
        <begin position="172"/>
        <end position="193"/>
    </location>
</feature>
<evidence type="ECO:0000313" key="15">
    <source>
        <dbReference type="EMBL" id="ELB38003.1"/>
    </source>
</evidence>
<protein>
    <submittedName>
        <fullName evidence="15">PTS system, Fru family, IIC component</fullName>
    </submittedName>
</protein>
<dbReference type="InterPro" id="IPR000602">
    <property type="entry name" value="Glyco_hydro_38_N"/>
</dbReference>
<feature type="transmembrane region" description="Helical" evidence="13">
    <location>
        <begin position="96"/>
        <end position="114"/>
    </location>
</feature>
<dbReference type="InterPro" id="IPR037094">
    <property type="entry name" value="Glyco_hydro_38_cen_sf"/>
</dbReference>
<evidence type="ECO:0000256" key="6">
    <source>
        <dbReference type="ARBA" id="ARBA00022683"/>
    </source>
</evidence>
<evidence type="ECO:0000256" key="5">
    <source>
        <dbReference type="ARBA" id="ARBA00022597"/>
    </source>
</evidence>
<dbReference type="GO" id="GO:0006013">
    <property type="term" value="P:mannose metabolic process"/>
    <property type="evidence" value="ECO:0007669"/>
    <property type="project" value="InterPro"/>
</dbReference>
<dbReference type="InterPro" id="IPR013014">
    <property type="entry name" value="PTS_EIIC_2"/>
</dbReference>
<gene>
    <name evidence="15" type="ORF">OKA_05667</name>
</gene>
<dbReference type="GO" id="GO:0090563">
    <property type="term" value="F:protein-phosphocysteine-sugar phosphotransferase activity"/>
    <property type="evidence" value="ECO:0007669"/>
    <property type="project" value="TreeGrafter"/>
</dbReference>
<dbReference type="EMBL" id="AHXS01000029">
    <property type="protein sequence ID" value="ELB38003.1"/>
    <property type="molecule type" value="Genomic_DNA"/>
</dbReference>
<evidence type="ECO:0000256" key="13">
    <source>
        <dbReference type="SAM" id="Phobius"/>
    </source>
</evidence>
<feature type="transmembrane region" description="Helical" evidence="13">
    <location>
        <begin position="126"/>
        <end position="151"/>
    </location>
</feature>
<evidence type="ECO:0000256" key="7">
    <source>
        <dbReference type="ARBA" id="ARBA00022692"/>
    </source>
</evidence>
<dbReference type="Proteomes" id="UP000010504">
    <property type="component" value="Unassembled WGS sequence"/>
</dbReference>
<keyword evidence="8" id="KW-0479">Metal-binding</keyword>
<evidence type="ECO:0000256" key="4">
    <source>
        <dbReference type="ARBA" id="ARBA00022475"/>
    </source>
</evidence>
<dbReference type="InterPro" id="IPR006327">
    <property type="entry name" value="PTS_IIC_fruc"/>
</dbReference>
<feature type="transmembrane region" description="Helical" evidence="13">
    <location>
        <begin position="245"/>
        <end position="266"/>
    </location>
</feature>
<dbReference type="Pfam" id="PF02378">
    <property type="entry name" value="PTS_EIIC"/>
    <property type="match status" value="1"/>
</dbReference>
<evidence type="ECO:0000313" key="16">
    <source>
        <dbReference type="Proteomes" id="UP000010504"/>
    </source>
</evidence>
<dbReference type="SUPFAM" id="SSF74650">
    <property type="entry name" value="Galactose mutarotase-like"/>
    <property type="match status" value="1"/>
</dbReference>
<evidence type="ECO:0000256" key="12">
    <source>
        <dbReference type="ARBA" id="ARBA00023295"/>
    </source>
</evidence>
<comment type="caution">
    <text evidence="15">The sequence shown here is derived from an EMBL/GenBank/DDBJ whole genome shotgun (WGS) entry which is preliminary data.</text>
</comment>
<comment type="similarity">
    <text evidence="2">Belongs to the glycosyl hydrolase 38 family.</text>
</comment>
<dbReference type="Pfam" id="PF09261">
    <property type="entry name" value="Alpha-mann_mid"/>
    <property type="match status" value="1"/>
</dbReference>
<feature type="domain" description="PTS EIIC type-2" evidence="14">
    <location>
        <begin position="10"/>
        <end position="341"/>
    </location>
</feature>
<keyword evidence="4" id="KW-1003">Cell membrane</keyword>
<dbReference type="SMART" id="SM00872">
    <property type="entry name" value="Alpha-mann_mid"/>
    <property type="match status" value="1"/>
</dbReference>
<dbReference type="GO" id="GO:0046872">
    <property type="term" value="F:metal ion binding"/>
    <property type="evidence" value="ECO:0007669"/>
    <property type="project" value="UniProtKB-KW"/>
</dbReference>
<evidence type="ECO:0000256" key="8">
    <source>
        <dbReference type="ARBA" id="ARBA00022723"/>
    </source>
</evidence>
<sequence length="1193" mass="134228">MEFKKQGREILNHFQSGVSYMIPLVVAAGLLTSIAVIFGGTGVWDQTDTFWGVLRMIGQTGLQFIVPMISAYIAYSIADRPGLAPAFITGMMCQNLGMGFIGGMVAGLACGYLANALKKVKVPMQVISLKSIMLIPFVTTLVVGIILWYVLATPIQAMTTGLTNWLEGMSGANAALMSAILGGMMAFDMGGPINKIAYAFGVASFSSGSFGPSTAMLLGIAIPPFGMFLATILNKKLYDESERDNAKTAMIMGLVGITEGTIPFAVKDPLRVIPSIVVGTAVACGLNGFFGVTQETMLSTFMAIPFVTNIPLYLVSIVIGGVVTALMVNAHIIQHTHWDREWYFTNEDAIVLSDQVFTEVLDELERNPKVNFCLDGQTSIVDEYLEINPQKLKVIQRLMKTGQLFVGPWYAQTDALLVDAESILRNLMIGISDTILKYGDPMMVGYLPDTFGFNANLPTLLHQVEIDNFMCWRGLNFETMVPSPYFIWKGLGDKFVYAMNFPFGYMTGMMTLDAIKDIPEFAKEKLDEAVEMLHMQGKNKDILVPSGVDQKSMILNFDQVVEKLNKYSKFHNIISDYPSYVEVIKNKKELPEYKGELRQPVYSRVHRSIGSVRTKMKIENFKLEQKILKRVEPLMLIAERNGIHISKGLLRRLWKKILQNQAHDSIGGCVSDNVAEDIFHRIKEANEIADGIENLIVKRMADALKLKSNEVLVFNTTTENYSGSKIVHVVADSKKIHFKGSPYNIIEKEVYFPERKNAYRMIATGFEYFDEPAYYELDIKINVNVPALGYTVVEFEKNNEKLETAIEIDKTEISNNKYKLSFKDGHLNLIVGDRQYLDFVHLIDSANDGDTYDYSPLEGDTELSLKFETAKVYKDSLQETLVVYGKAQLPKNLKDRLSEKPEMEEISYEISFSLGESQIVEGTLKIHNTVYSHRMRLAINVLDKSEKSIAQIQNGFIENTPDVIPPDWSETMVEKPVNLEIFDKSVSVAENDHYFTFYADGLKEYERIENQLIITLFSTTGELGKPNLAWRPGRASGDTTNEGHVMMETPLAQEIGEYKVTFGFNVEEGRFNEFKVAKQAEKRLEQSISYQKQKLNVFIHRLDNKIWPLQNELDVPRKFSLIELPEDLIVSSIYPSYFHEQGFVLRLANPTEQEKIVPEAILSLGTVVNALENKQELTTIPPYDYLSILINER</sequence>
<dbReference type="PROSITE" id="PS51104">
    <property type="entry name" value="PTS_EIIC_TYPE_2"/>
    <property type="match status" value="1"/>
</dbReference>
<dbReference type="PANTHER" id="PTHR30505:SF0">
    <property type="entry name" value="FRUCTOSE-LIKE PTS SYSTEM EIIBC COMPONENT-RELATED"/>
    <property type="match status" value="1"/>
</dbReference>
<dbReference type="NCBIfam" id="TIGR01427">
    <property type="entry name" value="PTS_IIC_fructo"/>
    <property type="match status" value="1"/>
</dbReference>
<evidence type="ECO:0000256" key="3">
    <source>
        <dbReference type="ARBA" id="ARBA00022448"/>
    </source>
</evidence>
<keyword evidence="3" id="KW-0813">Transport</keyword>
<dbReference type="AlphaFoldDB" id="A0A828ZWK5"/>
<dbReference type="InterPro" id="IPR003352">
    <property type="entry name" value="PTS_EIIC"/>
</dbReference>
<feature type="transmembrane region" description="Helical" evidence="13">
    <location>
        <begin position="56"/>
        <end position="75"/>
    </location>
</feature>
<dbReference type="InterPro" id="IPR028995">
    <property type="entry name" value="Glyco_hydro_57/38_cen_sf"/>
</dbReference>
<dbReference type="GO" id="GO:0008982">
    <property type="term" value="F:protein-N(PI)-phosphohistidine-sugar phosphotransferase activity"/>
    <property type="evidence" value="ECO:0007669"/>
    <property type="project" value="InterPro"/>
</dbReference>